<protein>
    <submittedName>
        <fullName evidence="1">Transcriptional regulator</fullName>
    </submittedName>
</protein>
<dbReference type="AlphaFoldDB" id="A0A840BMD0"/>
<dbReference type="PANTHER" id="PTHR35802:SF1">
    <property type="entry name" value="PROTEASE SYNTHASE AND SPORULATION PROTEIN PAI 2"/>
    <property type="match status" value="1"/>
</dbReference>
<evidence type="ECO:0000313" key="1">
    <source>
        <dbReference type="EMBL" id="MBB4013664.1"/>
    </source>
</evidence>
<dbReference type="PANTHER" id="PTHR35802">
    <property type="entry name" value="PROTEASE SYNTHASE AND SPORULATION PROTEIN PAI 2"/>
    <property type="match status" value="1"/>
</dbReference>
<dbReference type="RefSeq" id="WP_183635597.1">
    <property type="nucleotide sequence ID" value="NZ_BAABLE010000005.1"/>
</dbReference>
<dbReference type="Pfam" id="PF04299">
    <property type="entry name" value="FMN_bind_2"/>
    <property type="match status" value="1"/>
</dbReference>
<dbReference type="Gene3D" id="2.30.110.10">
    <property type="entry name" value="Electron Transport, Fmn-binding Protein, Chain A"/>
    <property type="match status" value="1"/>
</dbReference>
<keyword evidence="2" id="KW-1185">Reference proteome</keyword>
<reference evidence="1 2" key="1">
    <citation type="submission" date="2020-08" db="EMBL/GenBank/DDBJ databases">
        <title>Genomic Encyclopedia of Type Strains, Phase IV (KMG-IV): sequencing the most valuable type-strain genomes for metagenomic binning, comparative biology and taxonomic classification.</title>
        <authorList>
            <person name="Goeker M."/>
        </authorList>
    </citation>
    <scope>NUCLEOTIDE SEQUENCE [LARGE SCALE GENOMIC DNA]</scope>
    <source>
        <strain evidence="1 2">DSM 106739</strain>
    </source>
</reference>
<gene>
    <name evidence="1" type="ORF">GGR36_003010</name>
</gene>
<proteinExistence type="predicted"/>
<organism evidence="1 2">
    <name type="scientific">Niveibacterium umoris</name>
    <dbReference type="NCBI Taxonomy" id="1193620"/>
    <lineage>
        <taxon>Bacteria</taxon>
        <taxon>Pseudomonadati</taxon>
        <taxon>Pseudomonadota</taxon>
        <taxon>Betaproteobacteria</taxon>
        <taxon>Rhodocyclales</taxon>
        <taxon>Rhodocyclaceae</taxon>
        <taxon>Niveibacterium</taxon>
    </lineage>
</organism>
<name>A0A840BMD0_9RHOO</name>
<accession>A0A840BMD0</accession>
<evidence type="ECO:0000313" key="2">
    <source>
        <dbReference type="Proteomes" id="UP000561045"/>
    </source>
</evidence>
<dbReference type="SUPFAM" id="SSF50475">
    <property type="entry name" value="FMN-binding split barrel"/>
    <property type="match status" value="1"/>
</dbReference>
<dbReference type="PIRSF" id="PIRSF010372">
    <property type="entry name" value="PaiB"/>
    <property type="match status" value="1"/>
</dbReference>
<dbReference type="Proteomes" id="UP000561045">
    <property type="component" value="Unassembled WGS sequence"/>
</dbReference>
<dbReference type="InterPro" id="IPR012349">
    <property type="entry name" value="Split_barrel_FMN-bd"/>
</dbReference>
<comment type="caution">
    <text evidence="1">The sequence shown here is derived from an EMBL/GenBank/DDBJ whole genome shotgun (WGS) entry which is preliminary data.</text>
</comment>
<sequence>MTLYVPDHFAAPDRDAIVQLIAQHPFATLISVAGGEPVITHLPLVADATGTLVGHVARANPHAALLAEGATVTAVFHGPHVYVSPTWYEQAGVPTWNYATVHVHAKVRVIDGEAAQAMLDHLVDTFDPDPLGEAGTRHMRRDERAGMLAHIHCFALEMQRVEAKFKLSQNKSPADRLRVVSALGQQDNPDADAIASLMMNTLMQSR</sequence>
<dbReference type="InterPro" id="IPR007396">
    <property type="entry name" value="TR_PAI2-type"/>
</dbReference>
<dbReference type="EMBL" id="JACIET010000002">
    <property type="protein sequence ID" value="MBB4013664.1"/>
    <property type="molecule type" value="Genomic_DNA"/>
</dbReference>